<dbReference type="SUPFAM" id="SSF53901">
    <property type="entry name" value="Thiolase-like"/>
    <property type="match status" value="1"/>
</dbReference>
<dbReference type="GO" id="GO:0006633">
    <property type="term" value="P:fatty acid biosynthetic process"/>
    <property type="evidence" value="ECO:0007669"/>
    <property type="project" value="InterPro"/>
</dbReference>
<dbReference type="Pfam" id="PF08545">
    <property type="entry name" value="ACP_syn_III"/>
    <property type="match status" value="1"/>
</dbReference>
<keyword evidence="1" id="KW-0808">Transferase</keyword>
<name>A0A511MCW6_9NOCA</name>
<evidence type="ECO:0000313" key="6">
    <source>
        <dbReference type="Proteomes" id="UP000321424"/>
    </source>
</evidence>
<dbReference type="InterPro" id="IPR016039">
    <property type="entry name" value="Thiolase-like"/>
</dbReference>
<dbReference type="InterPro" id="IPR013747">
    <property type="entry name" value="ACP_syn_III_C"/>
</dbReference>
<dbReference type="Pfam" id="PF08541">
    <property type="entry name" value="ACP_syn_III_C"/>
    <property type="match status" value="1"/>
</dbReference>
<evidence type="ECO:0000256" key="1">
    <source>
        <dbReference type="ARBA" id="ARBA00022679"/>
    </source>
</evidence>
<dbReference type="GO" id="GO:0004315">
    <property type="term" value="F:3-oxoacyl-[acyl-carrier-protein] synthase activity"/>
    <property type="evidence" value="ECO:0007669"/>
    <property type="project" value="InterPro"/>
</dbReference>
<dbReference type="InterPro" id="IPR013751">
    <property type="entry name" value="ACP_syn_III_N"/>
</dbReference>
<dbReference type="Proteomes" id="UP000321424">
    <property type="component" value="Unassembled WGS sequence"/>
</dbReference>
<dbReference type="PANTHER" id="PTHR34069">
    <property type="entry name" value="3-OXOACYL-[ACYL-CARRIER-PROTEIN] SYNTHASE 3"/>
    <property type="match status" value="1"/>
</dbReference>
<dbReference type="RefSeq" id="WP_147130061.1">
    <property type="nucleotide sequence ID" value="NZ_BJXA01000013.1"/>
</dbReference>
<proteinExistence type="predicted"/>
<feature type="domain" description="Beta-ketoacyl-[acyl-carrier-protein] synthase III N-terminal" evidence="4">
    <location>
        <begin position="104"/>
        <end position="180"/>
    </location>
</feature>
<comment type="caution">
    <text evidence="5">The sequence shown here is derived from an EMBL/GenBank/DDBJ whole genome shotgun (WGS) entry which is preliminary data.</text>
</comment>
<keyword evidence="2" id="KW-0012">Acyltransferase</keyword>
<evidence type="ECO:0000256" key="2">
    <source>
        <dbReference type="ARBA" id="ARBA00023315"/>
    </source>
</evidence>
<dbReference type="GO" id="GO:0044550">
    <property type="term" value="P:secondary metabolite biosynthetic process"/>
    <property type="evidence" value="ECO:0007669"/>
    <property type="project" value="TreeGrafter"/>
</dbReference>
<dbReference type="OrthoDB" id="3659750at2"/>
<evidence type="ECO:0000313" key="5">
    <source>
        <dbReference type="EMBL" id="GEM37997.1"/>
    </source>
</evidence>
<evidence type="ECO:0000259" key="3">
    <source>
        <dbReference type="Pfam" id="PF08541"/>
    </source>
</evidence>
<organism evidence="5 6">
    <name type="scientific">Nocardia ninae NBRC 108245</name>
    <dbReference type="NCBI Taxonomy" id="1210091"/>
    <lineage>
        <taxon>Bacteria</taxon>
        <taxon>Bacillati</taxon>
        <taxon>Actinomycetota</taxon>
        <taxon>Actinomycetes</taxon>
        <taxon>Mycobacteriales</taxon>
        <taxon>Nocardiaceae</taxon>
        <taxon>Nocardia</taxon>
    </lineage>
</organism>
<keyword evidence="6" id="KW-1185">Reference proteome</keyword>
<dbReference type="PANTHER" id="PTHR34069:SF2">
    <property type="entry name" value="BETA-KETOACYL-[ACYL-CARRIER-PROTEIN] SYNTHASE III"/>
    <property type="match status" value="1"/>
</dbReference>
<evidence type="ECO:0000259" key="4">
    <source>
        <dbReference type="Pfam" id="PF08545"/>
    </source>
</evidence>
<protein>
    <submittedName>
        <fullName evidence="5">3-oxoacyl-[acyl-carrier-protein] synthase 3</fullName>
    </submittedName>
</protein>
<accession>A0A511MCW6</accession>
<reference evidence="5 6" key="1">
    <citation type="submission" date="2019-07" db="EMBL/GenBank/DDBJ databases">
        <title>Whole genome shotgun sequence of Nocardia ninae NBRC 108245.</title>
        <authorList>
            <person name="Hosoyama A."/>
            <person name="Uohara A."/>
            <person name="Ohji S."/>
            <person name="Ichikawa N."/>
        </authorList>
    </citation>
    <scope>NUCLEOTIDE SEQUENCE [LARGE SCALE GENOMIC DNA]</scope>
    <source>
        <strain evidence="5 6">NBRC 108245</strain>
    </source>
</reference>
<feature type="domain" description="Beta-ketoacyl-[acyl-carrier-protein] synthase III C-terminal" evidence="3">
    <location>
        <begin position="243"/>
        <end position="333"/>
    </location>
</feature>
<dbReference type="Gene3D" id="3.40.47.10">
    <property type="match status" value="2"/>
</dbReference>
<dbReference type="EMBL" id="BJXA01000013">
    <property type="protein sequence ID" value="GEM37997.1"/>
    <property type="molecule type" value="Genomic_DNA"/>
</dbReference>
<sequence length="333" mass="35673">MSLGIMGIGYALGAPVTIDELAGDDQKVRQWGYRRLHRAPAEVGLTDLAVRAGEAALRRAGITADEVDLVILAITDIAEYLYWDPAAAVAGRLDTRQAEAILLSQACGGGVAAFDIVAGKFATHPRYRTALVIAANRICETYWDRVETSTSLSSDGATAAVLRRDHPACRWLATEVVTDGRYADFMRMEIGGAARPFAPGAGRPAIAGLIDRMDTYFDGDGRAALAFVEQLHARNREVVERACASADVTLGEIERVLYLHDNAGAFADLAKALGLPLDRTNVEIACDHGHFGPADQLLSLERLLATGELVTGDIVALLSMGTGMHWACTLLRI</sequence>
<dbReference type="AlphaFoldDB" id="A0A511MCW6"/>
<gene>
    <name evidence="5" type="primary">fabH2</name>
    <name evidence="5" type="ORF">NN4_25160</name>
</gene>